<comment type="caution">
    <text evidence="4">The sequence shown here is derived from an EMBL/GenBank/DDBJ whole genome shotgun (WGS) entry which is preliminary data.</text>
</comment>
<dbReference type="AlphaFoldDB" id="A0A2W1NE33"/>
<keyword evidence="2" id="KW-0813">Transport</keyword>
<organism evidence="4 5">
    <name type="scientific">Paenibacillus xerothermodurans</name>
    <dbReference type="NCBI Taxonomy" id="1977292"/>
    <lineage>
        <taxon>Bacteria</taxon>
        <taxon>Bacillati</taxon>
        <taxon>Bacillota</taxon>
        <taxon>Bacilli</taxon>
        <taxon>Bacillales</taxon>
        <taxon>Paenibacillaceae</taxon>
        <taxon>Paenibacillus</taxon>
    </lineage>
</organism>
<evidence type="ECO:0000256" key="2">
    <source>
        <dbReference type="ARBA" id="ARBA00022448"/>
    </source>
</evidence>
<dbReference type="Proteomes" id="UP000214746">
    <property type="component" value="Unassembled WGS sequence"/>
</dbReference>
<sequence length="478" mass="52832">MTVSILLSLSLMLLLAGCVGSTPDNRAEGGGSASAPSGDAKRVLRILYATGEAGSEAIADAVQSYEKKTGWKIEVHTFPYNNLQAKVFSELAEQSGHYDLIAIDTPWVPRIIQHLEPMTSYIRTSQAPDAIQLEDFIAKAFLDTSVFKADSPQTNPPQMDEINLEHIVSSGFDIWSLPVQSNVLTVSYRKDLFDNPANREQFRQQFHRELAVPQTLDEYLEIARFFTRDTNSDGTVDMYGTTLMADMSEANFVDFKSFLSSYGGTIFDDNLKPAFNSTEGVRALETYGSWINQHKVTPPGALTYTWEEVSIVFNSGQVAMGMNYHDMKLDPKVGGQVGYFPFPGVKMGERIVRGPHFGSWGIGINKYSNNKQAAYDLAQTLASPAAQKDYLKFYQHVTRKSAFDAARSLPDASTREYYQALGESLEVGVGRPRITNYDQVSQAVQAAVNDYLTGKKDAQSALNDAAAEVDQLMQQAGY</sequence>
<accession>A0A2W1NE33</accession>
<dbReference type="PANTHER" id="PTHR43649:SF34">
    <property type="entry name" value="ABC TRANSPORTER PERIPLASMIC-BINDING PROTEIN YCJN-RELATED"/>
    <property type="match status" value="1"/>
</dbReference>
<evidence type="ECO:0000313" key="5">
    <source>
        <dbReference type="Proteomes" id="UP000214746"/>
    </source>
</evidence>
<name>A0A2W1NE33_PAEXE</name>
<dbReference type="SUPFAM" id="SSF53850">
    <property type="entry name" value="Periplasmic binding protein-like II"/>
    <property type="match status" value="1"/>
</dbReference>
<dbReference type="Gene3D" id="3.40.190.10">
    <property type="entry name" value="Periplasmic binding protein-like II"/>
    <property type="match status" value="2"/>
</dbReference>
<dbReference type="InterPro" id="IPR006059">
    <property type="entry name" value="SBP"/>
</dbReference>
<evidence type="ECO:0000313" key="4">
    <source>
        <dbReference type="EMBL" id="PZE22184.1"/>
    </source>
</evidence>
<reference evidence="4" key="1">
    <citation type="submission" date="2018-06" db="EMBL/GenBank/DDBJ databases">
        <title>Paenibacillus xerothermodurans sp. nov. an extremely dry heat resistant spore forming bacterium isolated from the soil of Cape Canaveral, Florida.</title>
        <authorList>
            <person name="Seuylemezian A."/>
            <person name="Kaur N."/>
            <person name="Patil P."/>
            <person name="Patil P."/>
            <person name="Mayilraj S."/>
            <person name="Vaishampayan P."/>
        </authorList>
    </citation>
    <scope>NUCLEOTIDE SEQUENCE [LARGE SCALE GENOMIC DNA]</scope>
    <source>
        <strain evidence="4">ATCC 27380</strain>
    </source>
</reference>
<keyword evidence="3" id="KW-0732">Signal</keyword>
<comment type="similarity">
    <text evidence="1">Belongs to the bacterial solute-binding protein 1 family.</text>
</comment>
<keyword evidence="5" id="KW-1185">Reference proteome</keyword>
<dbReference type="InterPro" id="IPR050490">
    <property type="entry name" value="Bact_solute-bd_prot1"/>
</dbReference>
<dbReference type="PANTHER" id="PTHR43649">
    <property type="entry name" value="ARABINOSE-BINDING PROTEIN-RELATED"/>
    <property type="match status" value="1"/>
</dbReference>
<evidence type="ECO:0000256" key="1">
    <source>
        <dbReference type="ARBA" id="ARBA00008520"/>
    </source>
</evidence>
<dbReference type="RefSeq" id="WP_089199329.1">
    <property type="nucleotide sequence ID" value="NZ_NHRJ02000002.1"/>
</dbReference>
<evidence type="ECO:0000256" key="3">
    <source>
        <dbReference type="ARBA" id="ARBA00022729"/>
    </source>
</evidence>
<gene>
    <name evidence="4" type="ORF">CBW46_004765</name>
</gene>
<proteinExistence type="inferred from homology"/>
<dbReference type="Pfam" id="PF01547">
    <property type="entry name" value="SBP_bac_1"/>
    <property type="match status" value="1"/>
</dbReference>
<dbReference type="OrthoDB" id="9770625at2"/>
<dbReference type="EMBL" id="NHRJ02000002">
    <property type="protein sequence ID" value="PZE22184.1"/>
    <property type="molecule type" value="Genomic_DNA"/>
</dbReference>
<evidence type="ECO:0008006" key="6">
    <source>
        <dbReference type="Google" id="ProtNLM"/>
    </source>
</evidence>
<protein>
    <recommendedName>
        <fullName evidence="6">Extracellular solute-binding protein</fullName>
    </recommendedName>
</protein>